<feature type="region of interest" description="Disordered" evidence="7">
    <location>
        <begin position="288"/>
        <end position="308"/>
    </location>
</feature>
<protein>
    <submittedName>
        <fullName evidence="9">ABC transporter</fullName>
    </submittedName>
</protein>
<feature type="region of interest" description="Disordered" evidence="7">
    <location>
        <begin position="247"/>
        <end position="276"/>
    </location>
</feature>
<reference evidence="10" key="1">
    <citation type="submission" date="2018-05" db="EMBL/GenBank/DDBJ databases">
        <title>Complete Genome Sequence of Methylobacterium sp. 17SD2-17.</title>
        <authorList>
            <person name="Srinivasan S."/>
        </authorList>
    </citation>
    <scope>NUCLEOTIDE SEQUENCE [LARGE SCALE GENOMIC DNA]</scope>
    <source>
        <strain evidence="10">17SD2-17</strain>
    </source>
</reference>
<keyword evidence="3" id="KW-0547">Nucleotide-binding</keyword>
<dbReference type="Gene3D" id="3.40.50.300">
    <property type="entry name" value="P-loop containing nucleotide triphosphate hydrolases"/>
    <property type="match status" value="1"/>
</dbReference>
<dbReference type="Pfam" id="PF00005">
    <property type="entry name" value="ABC_tran"/>
    <property type="match status" value="1"/>
</dbReference>
<keyword evidence="5" id="KW-0862">Zinc</keyword>
<dbReference type="InterPro" id="IPR050153">
    <property type="entry name" value="Metal_Ion_Import_ABC"/>
</dbReference>
<dbReference type="OrthoDB" id="9806726at2"/>
<evidence type="ECO:0000256" key="6">
    <source>
        <dbReference type="ARBA" id="ARBA00023065"/>
    </source>
</evidence>
<evidence type="ECO:0000256" key="3">
    <source>
        <dbReference type="ARBA" id="ARBA00022741"/>
    </source>
</evidence>
<dbReference type="SUPFAM" id="SSF52540">
    <property type="entry name" value="P-loop containing nucleoside triphosphate hydrolases"/>
    <property type="match status" value="1"/>
</dbReference>
<keyword evidence="4" id="KW-0067">ATP-binding</keyword>
<evidence type="ECO:0000313" key="10">
    <source>
        <dbReference type="Proteomes" id="UP000245926"/>
    </source>
</evidence>
<dbReference type="InterPro" id="IPR003593">
    <property type="entry name" value="AAA+_ATPase"/>
</dbReference>
<comment type="similarity">
    <text evidence="1">Belongs to the ABC transporter superfamily.</text>
</comment>
<dbReference type="GO" id="GO:0006829">
    <property type="term" value="P:zinc ion transport"/>
    <property type="evidence" value="ECO:0007669"/>
    <property type="project" value="UniProtKB-KW"/>
</dbReference>
<dbReference type="Proteomes" id="UP000245926">
    <property type="component" value="Chromosome"/>
</dbReference>
<evidence type="ECO:0000313" key="9">
    <source>
        <dbReference type="EMBL" id="AWN41490.1"/>
    </source>
</evidence>
<feature type="compositionally biased region" description="Basic and acidic residues" evidence="7">
    <location>
        <begin position="250"/>
        <end position="276"/>
    </location>
</feature>
<organism evidence="9 10">
    <name type="scientific">Methylobacterium durans</name>
    <dbReference type="NCBI Taxonomy" id="2202825"/>
    <lineage>
        <taxon>Bacteria</taxon>
        <taxon>Pseudomonadati</taxon>
        <taxon>Pseudomonadota</taxon>
        <taxon>Alphaproteobacteria</taxon>
        <taxon>Hyphomicrobiales</taxon>
        <taxon>Methylobacteriaceae</taxon>
        <taxon>Methylobacterium</taxon>
    </lineage>
</organism>
<dbReference type="PROSITE" id="PS00211">
    <property type="entry name" value="ABC_TRANSPORTER_1"/>
    <property type="match status" value="1"/>
</dbReference>
<dbReference type="SMART" id="SM00382">
    <property type="entry name" value="AAA"/>
    <property type="match status" value="1"/>
</dbReference>
<evidence type="ECO:0000256" key="1">
    <source>
        <dbReference type="ARBA" id="ARBA00005417"/>
    </source>
</evidence>
<keyword evidence="6" id="KW-0406">Ion transport</keyword>
<dbReference type="PANTHER" id="PTHR42734">
    <property type="entry name" value="METAL TRANSPORT SYSTEM ATP-BINDING PROTEIN TM_0124-RELATED"/>
    <property type="match status" value="1"/>
</dbReference>
<dbReference type="InterPro" id="IPR027417">
    <property type="entry name" value="P-loop_NTPase"/>
</dbReference>
<feature type="compositionally biased region" description="Basic and acidic residues" evidence="7">
    <location>
        <begin position="288"/>
        <end position="299"/>
    </location>
</feature>
<evidence type="ECO:0000256" key="2">
    <source>
        <dbReference type="ARBA" id="ARBA00022448"/>
    </source>
</evidence>
<name>A0A2U8W7L9_9HYPH</name>
<dbReference type="CDD" id="cd03235">
    <property type="entry name" value="ABC_Metallic_Cations"/>
    <property type="match status" value="1"/>
</dbReference>
<dbReference type="PANTHER" id="PTHR42734:SF5">
    <property type="entry name" value="IRON TRANSPORT SYSTEM ATP-BINDING PROTEIN HI_0361-RELATED"/>
    <property type="match status" value="1"/>
</dbReference>
<dbReference type="PROSITE" id="PS50893">
    <property type="entry name" value="ABC_TRANSPORTER_2"/>
    <property type="match status" value="1"/>
</dbReference>
<dbReference type="GO" id="GO:0016887">
    <property type="term" value="F:ATP hydrolysis activity"/>
    <property type="evidence" value="ECO:0007669"/>
    <property type="project" value="InterPro"/>
</dbReference>
<evidence type="ECO:0000259" key="8">
    <source>
        <dbReference type="PROSITE" id="PS50893"/>
    </source>
</evidence>
<keyword evidence="10" id="KW-1185">Reference proteome</keyword>
<dbReference type="RefSeq" id="WP_109890553.1">
    <property type="nucleotide sequence ID" value="NZ_CP029550.1"/>
</dbReference>
<feature type="domain" description="ABC transporter" evidence="8">
    <location>
        <begin position="11"/>
        <end position="249"/>
    </location>
</feature>
<dbReference type="InterPro" id="IPR017871">
    <property type="entry name" value="ABC_transporter-like_CS"/>
</dbReference>
<sequence>MGAPVSGPGAVAFDGLTLGYDRHPAVHHLDGTIPRGDLLALVGPNGAGKSTLLKGIVGEIASLDGRIERDRGAIAYLPQADEIDRSFPLSVLDLASMGLWRRLGPWASLKRARGEVRAALAAVGLDGFEDRAIGTLSGGQFQRALFARLILQDAGIILLDEPFTGVDARTTEDLVGLIRGWHRQGRTIVAALHDLGQVRAHFPTTLLLAREPVAWGPTAAVLTPGNLARATRLSEAWDENAAICARSHASAHEHDHAHGHDHAHEHAHEHANGHDRDQRGDVRAVIAHDHPGGAPEHDHARHRHRSAS</sequence>
<keyword evidence="2" id="KW-0813">Transport</keyword>
<proteinExistence type="inferred from homology"/>
<evidence type="ECO:0000256" key="4">
    <source>
        <dbReference type="ARBA" id="ARBA00022840"/>
    </source>
</evidence>
<evidence type="ECO:0000256" key="5">
    <source>
        <dbReference type="ARBA" id="ARBA00022906"/>
    </source>
</evidence>
<gene>
    <name evidence="9" type="ORF">DK389_14430</name>
</gene>
<accession>A0A2U8W7L9</accession>
<evidence type="ECO:0000256" key="7">
    <source>
        <dbReference type="SAM" id="MobiDB-lite"/>
    </source>
</evidence>
<dbReference type="InterPro" id="IPR003439">
    <property type="entry name" value="ABC_transporter-like_ATP-bd"/>
</dbReference>
<keyword evidence="5" id="KW-0864">Zinc transport</keyword>
<dbReference type="GO" id="GO:0005524">
    <property type="term" value="F:ATP binding"/>
    <property type="evidence" value="ECO:0007669"/>
    <property type="project" value="UniProtKB-KW"/>
</dbReference>
<dbReference type="EMBL" id="CP029550">
    <property type="protein sequence ID" value="AWN41490.1"/>
    <property type="molecule type" value="Genomic_DNA"/>
</dbReference>
<dbReference type="AlphaFoldDB" id="A0A2U8W7L9"/>
<dbReference type="KEGG" id="mets:DK389_14430"/>